<feature type="region of interest" description="Disordered" evidence="1">
    <location>
        <begin position="72"/>
        <end position="98"/>
    </location>
</feature>
<reference evidence="2 3" key="1">
    <citation type="submission" date="2020-08" db="EMBL/GenBank/DDBJ databases">
        <title>Genomic Encyclopedia of Type Strains, Phase IV (KMG-IV): sequencing the most valuable type-strain genomes for metagenomic binning, comparative biology and taxonomic classification.</title>
        <authorList>
            <person name="Goeker M."/>
        </authorList>
    </citation>
    <scope>NUCLEOTIDE SEQUENCE [LARGE SCALE GENOMIC DNA]</scope>
    <source>
        <strain evidence="2 3">DSM 7465</strain>
    </source>
</reference>
<evidence type="ECO:0000313" key="2">
    <source>
        <dbReference type="EMBL" id="MBB4640089.1"/>
    </source>
</evidence>
<evidence type="ECO:0000313" key="3">
    <source>
        <dbReference type="Proteomes" id="UP000575068"/>
    </source>
</evidence>
<evidence type="ECO:0000256" key="1">
    <source>
        <dbReference type="SAM" id="MobiDB-lite"/>
    </source>
</evidence>
<dbReference type="Proteomes" id="UP000575068">
    <property type="component" value="Unassembled WGS sequence"/>
</dbReference>
<proteinExistence type="predicted"/>
<sequence>MGHVATAADLPDDVATLKAMVLAGLEREARMQHIIDQITRTTFGKRSEKLIEDQLALASMISMSPALNWRRLASRRRAGRRSGREGKAGQRGGRCRRT</sequence>
<evidence type="ECO:0008006" key="4">
    <source>
        <dbReference type="Google" id="ProtNLM"/>
    </source>
</evidence>
<gene>
    <name evidence="2" type="ORF">HNQ99_000369</name>
</gene>
<protein>
    <recommendedName>
        <fullName evidence="4">Transposase TnpC homeodomain domain-containing protein</fullName>
    </recommendedName>
</protein>
<accession>A0A840HR17</accession>
<organism evidence="2 3">
    <name type="scientific">Rhizorhapis suberifaciens</name>
    <name type="common">corky root of lettuce</name>
    <dbReference type="NCBI Taxonomy" id="13656"/>
    <lineage>
        <taxon>Bacteria</taxon>
        <taxon>Pseudomonadati</taxon>
        <taxon>Pseudomonadota</taxon>
        <taxon>Alphaproteobacteria</taxon>
        <taxon>Sphingomonadales</taxon>
        <taxon>Sphingomonadaceae</taxon>
        <taxon>Rhizorhapis</taxon>
    </lineage>
</organism>
<feature type="compositionally biased region" description="Basic residues" evidence="1">
    <location>
        <begin position="72"/>
        <end position="81"/>
    </location>
</feature>
<dbReference type="AlphaFoldDB" id="A0A840HR17"/>
<name>A0A840HR17_9SPHN</name>
<comment type="caution">
    <text evidence="2">The sequence shown here is derived from an EMBL/GenBank/DDBJ whole genome shotgun (WGS) entry which is preliminary data.</text>
</comment>
<dbReference type="EMBL" id="JACHOV010000001">
    <property type="protein sequence ID" value="MBB4640089.1"/>
    <property type="molecule type" value="Genomic_DNA"/>
</dbReference>
<keyword evidence="3" id="KW-1185">Reference proteome</keyword>